<dbReference type="Proteomes" id="UP000235786">
    <property type="component" value="Unassembled WGS sequence"/>
</dbReference>
<organism evidence="3 4">
    <name type="scientific">Hyaloscypha variabilis (strain UAMH 11265 / GT02V1 / F)</name>
    <name type="common">Meliniomyces variabilis</name>
    <dbReference type="NCBI Taxonomy" id="1149755"/>
    <lineage>
        <taxon>Eukaryota</taxon>
        <taxon>Fungi</taxon>
        <taxon>Dikarya</taxon>
        <taxon>Ascomycota</taxon>
        <taxon>Pezizomycotina</taxon>
        <taxon>Leotiomycetes</taxon>
        <taxon>Helotiales</taxon>
        <taxon>Hyaloscyphaceae</taxon>
        <taxon>Hyaloscypha</taxon>
        <taxon>Hyaloscypha variabilis</taxon>
    </lineage>
</organism>
<dbReference type="PANTHER" id="PTHR24148:SF82">
    <property type="entry name" value="HETEROKARYON INCOMPATIBILITY DOMAIN-CONTAINING PROTEIN"/>
    <property type="match status" value="1"/>
</dbReference>
<gene>
    <name evidence="3" type="ORF">L207DRAFT_574546</name>
</gene>
<protein>
    <submittedName>
        <fullName evidence="3">HET-domain-containing protein</fullName>
    </submittedName>
</protein>
<dbReference type="Pfam" id="PF06985">
    <property type="entry name" value="HET"/>
    <property type="match status" value="1"/>
</dbReference>
<name>A0A2J6QRZ6_HYAVF</name>
<dbReference type="InterPro" id="IPR052895">
    <property type="entry name" value="HetReg/Transcr_Mod"/>
</dbReference>
<dbReference type="OrthoDB" id="5029321at2759"/>
<accession>A0A2J6QRZ6</accession>
<dbReference type="PROSITE" id="PS00018">
    <property type="entry name" value="EF_HAND_1"/>
    <property type="match status" value="1"/>
</dbReference>
<evidence type="ECO:0000256" key="1">
    <source>
        <dbReference type="SAM" id="MobiDB-lite"/>
    </source>
</evidence>
<evidence type="ECO:0000313" key="4">
    <source>
        <dbReference type="Proteomes" id="UP000235786"/>
    </source>
</evidence>
<sequence length="953" mass="108114">MDISLPEAELNWWVKHLCRYFSNLQDIGGGFAAEIFQDALFKELSDKDDEGKLQLKEIRTATELLHAVQCCMDLATKKSSLSETSHLKEALEEIIPSSESHERSSAMTLDPIYSAVRLGDTKTQIRLIKLLPGLQRDPVNIELITVDSVSSQAYEALSYVWGSPDSKLIIEVNGRPFEVTANLHDALSCLRQSDEERVLWVDAICINQVHDLEKSSQVSMMGDIYRNAADVVIFLGKEGDGSAMVMQYLDLEDVEEADMGPPESEIPAPTSTRQKWQKETERDFREARLIEARIQRCGFDSARFLEAADAFLKRHWWSRMWTVQEHALAKNEPRWYCGRTWTSTKHLRDRIGQLNTYLLHRAQPMVGDLTVFTSAKIDIGREFIRIAERASTIKMQLMERTPLQNSAQPTHFLIRLAYRKSTDPRDRIYALREMLDPISKYVFMPDYSVSAEDVFLKLTAFVLCHDKFGNIYTYYETNRNPDLPSWVLDFTKPFSMHGVSHLSRYMKERVSAPEASSGPPLESREIKAQWSKRVSPLSIYNRVLSVTGVEIDIIDHTANLEIETDIRRLGLVWKLEGLIQKHHPSRFLPESAKPFLPPSCLIPFPHPLRAHLDTLGSELVGLQFGSTGTIPGYFHIWAEMMKIQCNMSPLTAVENLKCEKWEQDAFSRSWEMRYGRLSRLYGAFYETYAAETLLGGACFDFPNLKKQILSVELPERNPLQPAEGINSTDTKLADNGNYIPQYSQIKNILLQCRSKEELALFKKTAIDLAEVCCGLVSVHIAKQGPPGTQIIAELKSTVLNYFTTQLSSFRSICENCTCKGDTRAKHQALLKEKVAAAQEDLSKAEEKVEYFSRFKMEGLQQSNDMSQTVTRQYTSMFVTSLGLFGVSFQPQAGFTIGCKVVVLDGIPAPVVLERVDGLRWRMKGAAHVVGIAKIDVEKLVELGIFKRSQFHVV</sequence>
<dbReference type="InterPro" id="IPR010730">
    <property type="entry name" value="HET"/>
</dbReference>
<dbReference type="PANTHER" id="PTHR24148">
    <property type="entry name" value="ANKYRIN REPEAT DOMAIN-CONTAINING PROTEIN 39 HOMOLOG-RELATED"/>
    <property type="match status" value="1"/>
</dbReference>
<evidence type="ECO:0000313" key="3">
    <source>
        <dbReference type="EMBL" id="PMD29033.1"/>
    </source>
</evidence>
<feature type="region of interest" description="Disordered" evidence="1">
    <location>
        <begin position="258"/>
        <end position="278"/>
    </location>
</feature>
<dbReference type="EMBL" id="KZ613979">
    <property type="protein sequence ID" value="PMD29033.1"/>
    <property type="molecule type" value="Genomic_DNA"/>
</dbReference>
<dbReference type="InterPro" id="IPR018247">
    <property type="entry name" value="EF_Hand_1_Ca_BS"/>
</dbReference>
<feature type="domain" description="Heterokaryon incompatibility" evidence="2">
    <location>
        <begin position="154"/>
        <end position="325"/>
    </location>
</feature>
<reference evidence="3 4" key="1">
    <citation type="submission" date="2016-04" db="EMBL/GenBank/DDBJ databases">
        <title>A degradative enzymes factory behind the ericoid mycorrhizal symbiosis.</title>
        <authorList>
            <consortium name="DOE Joint Genome Institute"/>
            <person name="Martino E."/>
            <person name="Morin E."/>
            <person name="Grelet G."/>
            <person name="Kuo A."/>
            <person name="Kohler A."/>
            <person name="Daghino S."/>
            <person name="Barry K."/>
            <person name="Choi C."/>
            <person name="Cichocki N."/>
            <person name="Clum A."/>
            <person name="Copeland A."/>
            <person name="Hainaut M."/>
            <person name="Haridas S."/>
            <person name="Labutti K."/>
            <person name="Lindquist E."/>
            <person name="Lipzen A."/>
            <person name="Khouja H.-R."/>
            <person name="Murat C."/>
            <person name="Ohm R."/>
            <person name="Olson A."/>
            <person name="Spatafora J."/>
            <person name="Veneault-Fourrey C."/>
            <person name="Henrissat B."/>
            <person name="Grigoriev I."/>
            <person name="Martin F."/>
            <person name="Perotto S."/>
        </authorList>
    </citation>
    <scope>NUCLEOTIDE SEQUENCE [LARGE SCALE GENOMIC DNA]</scope>
    <source>
        <strain evidence="3 4">F</strain>
    </source>
</reference>
<dbReference type="AlphaFoldDB" id="A0A2J6QRZ6"/>
<keyword evidence="4" id="KW-1185">Reference proteome</keyword>
<evidence type="ECO:0000259" key="2">
    <source>
        <dbReference type="Pfam" id="PF06985"/>
    </source>
</evidence>
<proteinExistence type="predicted"/>